<feature type="compositionally biased region" description="Low complexity" evidence="1">
    <location>
        <begin position="59"/>
        <end position="80"/>
    </location>
</feature>
<organism evidence="3">
    <name type="scientific">viral metagenome</name>
    <dbReference type="NCBI Taxonomy" id="1070528"/>
    <lineage>
        <taxon>unclassified sequences</taxon>
        <taxon>metagenomes</taxon>
        <taxon>organismal metagenomes</taxon>
    </lineage>
</organism>
<accession>A0A6C0AQU6</accession>
<feature type="region of interest" description="Disordered" evidence="1">
    <location>
        <begin position="47"/>
        <end position="80"/>
    </location>
</feature>
<reference evidence="3" key="1">
    <citation type="journal article" date="2020" name="Nature">
        <title>Giant virus diversity and host interactions through global metagenomics.</title>
        <authorList>
            <person name="Schulz F."/>
            <person name="Roux S."/>
            <person name="Paez-Espino D."/>
            <person name="Jungbluth S."/>
            <person name="Walsh D.A."/>
            <person name="Denef V.J."/>
            <person name="McMahon K.D."/>
            <person name="Konstantinidis K.T."/>
            <person name="Eloe-Fadrosh E.A."/>
            <person name="Kyrpides N.C."/>
            <person name="Woyke T."/>
        </authorList>
    </citation>
    <scope>NUCLEOTIDE SEQUENCE</scope>
    <source>
        <strain evidence="3">GVMAG-S-1101164-72</strain>
    </source>
</reference>
<dbReference type="AlphaFoldDB" id="A0A6C0AQU6"/>
<evidence type="ECO:0000256" key="1">
    <source>
        <dbReference type="SAM" id="MobiDB-lite"/>
    </source>
</evidence>
<evidence type="ECO:0000313" key="3">
    <source>
        <dbReference type="EMBL" id="QHS81655.1"/>
    </source>
</evidence>
<proteinExistence type="predicted"/>
<keyword evidence="2" id="KW-1133">Transmembrane helix</keyword>
<keyword evidence="2" id="KW-0472">Membrane</keyword>
<feature type="transmembrane region" description="Helical" evidence="2">
    <location>
        <begin position="12"/>
        <end position="32"/>
    </location>
</feature>
<protein>
    <submittedName>
        <fullName evidence="3">Uncharacterized protein</fullName>
    </submittedName>
</protein>
<dbReference type="EMBL" id="MN740759">
    <property type="protein sequence ID" value="QHS81655.1"/>
    <property type="molecule type" value="Genomic_DNA"/>
</dbReference>
<sequence>MGFDTEKSSVVMMFYRNTAIITVVGMLLLIGMGPREKLVPNSLVQSLSTPVKSNNSKGTANVPKPNATATATAAVTGAAK</sequence>
<evidence type="ECO:0000256" key="2">
    <source>
        <dbReference type="SAM" id="Phobius"/>
    </source>
</evidence>
<name>A0A6C0AQU6_9ZZZZ</name>
<keyword evidence="2" id="KW-0812">Transmembrane</keyword>
<feature type="compositionally biased region" description="Polar residues" evidence="1">
    <location>
        <begin position="47"/>
        <end position="58"/>
    </location>
</feature>